<gene>
    <name evidence="1" type="ORF">CLV58_109196</name>
</gene>
<sequence length="1512" mass="171494">MACTLPYIQKLSVPSSEKTRLEDLHFQIGQQLRAHQSADGSTFILKGGYLRLNSPGSAARTEQEALLDSINSQYPEPVVRIETIQEAYDPGDGELTYRPISVVGVDVRPLLNPSYRDQIGELTSPEESTLTGIGGNPAETVVQADLARGLKDFVLDPIQDPDGSGDLRFVTEAHHELFQKTAEQVTKKLRNYLDLLEGGSVERPGQQVTIQQLREQLQALENPDSLAQIEAVSDFIVQASGWLDGLYNTFFLDEDSVRSTQRELQTGINRKTGQLLTPAERDTRINWVARQLAKQKHYLYLFDELGRFKQQLQELGYVSATQPVYDRGERLQSETRDILGQLGVSPGNTESVLDVLRSEQFTEGALRAELFRVLSVTHSDQPGLTIHRTVEDYLEQVLKSYPGKTVESVLDEALSKAVRLKQSLVEHHYELVTSWLWPHIQAKQQRYTGPDKLDRDQLKSLLKTAKEDEGIFQYGLDAPIQSSDPVTAIVASLTSDALYRSAEESRLNLSRLLSVREPLGLEKTMSPAQIEAYHRAMTHDTILPLEGPDSGEAGEDWDGPVLTVSVFGQTKRIKGYTKRAFLTEYNTALQQAHQKEFFGQLPGKLDELMSLVTVQDGYLDVSDLKALLQTSSQDEYLGPLLSKLFSYDRSMGSWQLRTNPTGPTDQNYVRGKLRSGLIQTFFSLHQQPLDQMSKASLFTRWNLLDQTGKPNRDEQTSINSDLQQNSQEYRLTDPELQGKLTGKKNESWLNNFVGYRVSDTEHYLYVRKLVINKTTGKPESRWSWVNIYQPGSLTNVTRLYYAKGELIRPADRYRTDRGSFGIQVQQQWADLQTGDSVRKTYFDGLWDGYERANRQLGTPALAHGVLPQVERLQSLTEGPKGHWERLWDWIKQHTLLSWVRDSYHWLTGEATEDQQVGRKPIYLDNSPVHQIRARYTSFIPDGQLEGDLFRSVLMYQSMASSYRELTRLDPQVQALRTLITGDTSLSLDPREALDKPVWEKKAGELLERQQSKVASRLNKKLTSFLDDVVYGESDYGQVYTLFNKPVDPQVLAKKMSGFTAFSNLAWNVSSMMGNIGVGFLSNYSEAVKGKYYRPEDWLSAGKDYWLSMGQGEFIRDLSEINPEKRSKWTQVASQLDAIQGEILDESGSYSRVQTVDKLMNRALFWTQSGAEHMIQMKSMIAQIRGFKLESGKTFYEAIEQLPNGKVEIRASPQEIRKFQQQLHSVNKQLHGHYSQFDKSMLQRHWLGQMLMMFKKYIYSSIRYRFGDSRFDWEAGDETEGHLRAYWKQIVSELGDQKGAFRKAAVLGNGMLLRPSLSAVDQLVGGQLGKLSPGLGNYLYGDESQLRNSAARQTGFDVLWYSLMILMAGFIHGLDEDDDPNGVALQNMEAFARRMEGDLGMYLPFYLGTGGKTLFSSYDKAWQLVKSPLAQLRAYDGTVNLLSQLTGVEHTEDGWDMSWNDTYSRDGAGYEKGESKLYHKVEKSLLGPLAQLNRLMNPEAQLQYLNLSRRNSQ</sequence>
<comment type="caution">
    <text evidence="1">The sequence shown here is derived from an EMBL/GenBank/DDBJ whole genome shotgun (WGS) entry which is preliminary data.</text>
</comment>
<reference evidence="1 2" key="1">
    <citation type="submission" date="2018-03" db="EMBL/GenBank/DDBJ databases">
        <title>Genomic Encyclopedia of Archaeal and Bacterial Type Strains, Phase II (KMG-II): from individual species to whole genera.</title>
        <authorList>
            <person name="Goeker M."/>
        </authorList>
    </citation>
    <scope>NUCLEOTIDE SEQUENCE [LARGE SCALE GENOMIC DNA]</scope>
    <source>
        <strain evidence="1 2">DSM 28354</strain>
    </source>
</reference>
<dbReference type="Proteomes" id="UP000238375">
    <property type="component" value="Unassembled WGS sequence"/>
</dbReference>
<protein>
    <submittedName>
        <fullName evidence="1">Uncharacterized protein</fullName>
    </submittedName>
</protein>
<evidence type="ECO:0000313" key="1">
    <source>
        <dbReference type="EMBL" id="PRY38469.1"/>
    </source>
</evidence>
<proteinExistence type="predicted"/>
<accession>A0A2T0SYK1</accession>
<dbReference type="RefSeq" id="WP_106138200.1">
    <property type="nucleotide sequence ID" value="NZ_PVTE01000009.1"/>
</dbReference>
<keyword evidence="2" id="KW-1185">Reference proteome</keyword>
<evidence type="ECO:0000313" key="2">
    <source>
        <dbReference type="Proteomes" id="UP000238375"/>
    </source>
</evidence>
<dbReference type="EMBL" id="PVTE01000009">
    <property type="protein sequence ID" value="PRY38469.1"/>
    <property type="molecule type" value="Genomic_DNA"/>
</dbReference>
<name>A0A2T0SYK1_9BACT</name>
<organism evidence="1 2">
    <name type="scientific">Spirosoma oryzae</name>
    <dbReference type="NCBI Taxonomy" id="1469603"/>
    <lineage>
        <taxon>Bacteria</taxon>
        <taxon>Pseudomonadati</taxon>
        <taxon>Bacteroidota</taxon>
        <taxon>Cytophagia</taxon>
        <taxon>Cytophagales</taxon>
        <taxon>Cytophagaceae</taxon>
        <taxon>Spirosoma</taxon>
    </lineage>
</organism>